<reference evidence="3 4" key="1">
    <citation type="journal article" date="2019" name="Int. J. Syst. Evol. Microbiol.">
        <title>The Global Catalogue of Microorganisms (GCM) 10K type strain sequencing project: providing services to taxonomists for standard genome sequencing and annotation.</title>
        <authorList>
            <consortium name="The Broad Institute Genomics Platform"/>
            <consortium name="The Broad Institute Genome Sequencing Center for Infectious Disease"/>
            <person name="Wu L."/>
            <person name="Ma J."/>
        </authorList>
    </citation>
    <scope>NUCLEOTIDE SEQUENCE [LARGE SCALE GENOMIC DNA]</scope>
    <source>
        <strain evidence="3 4">JCM 13929</strain>
    </source>
</reference>
<organism evidence="3 4">
    <name type="scientific">Nonomuraea maheshkhaliensis</name>
    <dbReference type="NCBI Taxonomy" id="419590"/>
    <lineage>
        <taxon>Bacteria</taxon>
        <taxon>Bacillati</taxon>
        <taxon>Actinomycetota</taxon>
        <taxon>Actinomycetes</taxon>
        <taxon>Streptosporangiales</taxon>
        <taxon>Streptosporangiaceae</taxon>
        <taxon>Nonomuraea</taxon>
    </lineage>
</organism>
<dbReference type="EMBL" id="BAAAMU010000209">
    <property type="protein sequence ID" value="GAA1695250.1"/>
    <property type="molecule type" value="Genomic_DNA"/>
</dbReference>
<evidence type="ECO:0000259" key="2">
    <source>
        <dbReference type="Pfam" id="PF00582"/>
    </source>
</evidence>
<comment type="similarity">
    <text evidence="1">Belongs to the universal stress protein A family.</text>
</comment>
<dbReference type="InterPro" id="IPR006015">
    <property type="entry name" value="Universal_stress_UspA"/>
</dbReference>
<evidence type="ECO:0000313" key="3">
    <source>
        <dbReference type="EMBL" id="GAA1695250.1"/>
    </source>
</evidence>
<dbReference type="PANTHER" id="PTHR46553:SF3">
    <property type="entry name" value="ADENINE NUCLEOTIDE ALPHA HYDROLASES-LIKE SUPERFAMILY PROTEIN"/>
    <property type="match status" value="1"/>
</dbReference>
<dbReference type="RefSeq" id="WP_346115190.1">
    <property type="nucleotide sequence ID" value="NZ_BAAAMU010000209.1"/>
</dbReference>
<feature type="domain" description="UspA" evidence="2">
    <location>
        <begin position="24"/>
        <end position="99"/>
    </location>
</feature>
<evidence type="ECO:0000256" key="1">
    <source>
        <dbReference type="ARBA" id="ARBA00008791"/>
    </source>
</evidence>
<dbReference type="Gene3D" id="3.40.50.620">
    <property type="entry name" value="HUPs"/>
    <property type="match status" value="1"/>
</dbReference>
<evidence type="ECO:0000313" key="4">
    <source>
        <dbReference type="Proteomes" id="UP001500064"/>
    </source>
</evidence>
<proteinExistence type="inferred from homology"/>
<protein>
    <recommendedName>
        <fullName evidence="2">UspA domain-containing protein</fullName>
    </recommendedName>
</protein>
<dbReference type="SUPFAM" id="SSF52402">
    <property type="entry name" value="Adenine nucleotide alpha hydrolases-like"/>
    <property type="match status" value="1"/>
</dbReference>
<dbReference type="PANTHER" id="PTHR46553">
    <property type="entry name" value="ADENINE NUCLEOTIDE ALPHA HYDROLASES-LIKE SUPERFAMILY PROTEIN"/>
    <property type="match status" value="1"/>
</dbReference>
<sequence>MPARQLPAHDFVPGSAYDVDEIHAMRLQAVHDRLKAAGHDHPQVAVVEDVRRAHPVDALITAAERAGLLIVGSHGRGAPRSTLLGSVSRGVLHHALCPVPGGRGPFVRAGPSPTGRAAISSVSWKSFGRVTEEEA</sequence>
<dbReference type="Pfam" id="PF00582">
    <property type="entry name" value="Usp"/>
    <property type="match status" value="1"/>
</dbReference>
<dbReference type="Proteomes" id="UP001500064">
    <property type="component" value="Unassembled WGS sequence"/>
</dbReference>
<dbReference type="InterPro" id="IPR014729">
    <property type="entry name" value="Rossmann-like_a/b/a_fold"/>
</dbReference>
<dbReference type="InterPro" id="IPR006016">
    <property type="entry name" value="UspA"/>
</dbReference>
<dbReference type="PRINTS" id="PR01438">
    <property type="entry name" value="UNVRSLSTRESS"/>
</dbReference>
<name>A0ABN2HXI9_9ACTN</name>
<accession>A0ABN2HXI9</accession>
<keyword evidence="4" id="KW-1185">Reference proteome</keyword>
<comment type="caution">
    <text evidence="3">The sequence shown here is derived from an EMBL/GenBank/DDBJ whole genome shotgun (WGS) entry which is preliminary data.</text>
</comment>
<gene>
    <name evidence="3" type="ORF">GCM10009733_108610</name>
</gene>